<sequence>MWIVFKGHEAICGHPPAPGWQGGRAPMRLPLCRCRNETSGARHLPEACRPLVHGFQRCWSRPLSASEAQPHAAHGGRAVWGSILELHFLPLRLAVPPLECQGSVALTHCTAGGRPGTLEP</sequence>
<evidence type="ECO:0000313" key="1">
    <source>
        <dbReference type="EMBL" id="KAF6125185.1"/>
    </source>
</evidence>
<gene>
    <name evidence="1" type="ORF">HJG60_009710</name>
</gene>
<comment type="caution">
    <text evidence="1">The sequence shown here is derived from an EMBL/GenBank/DDBJ whole genome shotgun (WGS) entry which is preliminary data.</text>
</comment>
<dbReference type="EMBL" id="JABVXQ010000002">
    <property type="protein sequence ID" value="KAF6125185.1"/>
    <property type="molecule type" value="Genomic_DNA"/>
</dbReference>
<organism evidence="1 2">
    <name type="scientific">Phyllostomus discolor</name>
    <name type="common">pale spear-nosed bat</name>
    <dbReference type="NCBI Taxonomy" id="89673"/>
    <lineage>
        <taxon>Eukaryota</taxon>
        <taxon>Metazoa</taxon>
        <taxon>Chordata</taxon>
        <taxon>Craniata</taxon>
        <taxon>Vertebrata</taxon>
        <taxon>Euteleostomi</taxon>
        <taxon>Mammalia</taxon>
        <taxon>Eutheria</taxon>
        <taxon>Laurasiatheria</taxon>
        <taxon>Chiroptera</taxon>
        <taxon>Yangochiroptera</taxon>
        <taxon>Phyllostomidae</taxon>
        <taxon>Phyllostominae</taxon>
        <taxon>Phyllostomus</taxon>
    </lineage>
</organism>
<accession>A0A834EL87</accession>
<name>A0A834EL87_9CHIR</name>
<dbReference type="Proteomes" id="UP000664940">
    <property type="component" value="Unassembled WGS sequence"/>
</dbReference>
<reference evidence="1 2" key="1">
    <citation type="journal article" date="2020" name="Nature">
        <title>Six reference-quality genomes reveal evolution of bat adaptations.</title>
        <authorList>
            <person name="Jebb D."/>
            <person name="Huang Z."/>
            <person name="Pippel M."/>
            <person name="Hughes G.M."/>
            <person name="Lavrichenko K."/>
            <person name="Devanna P."/>
            <person name="Winkler S."/>
            <person name="Jermiin L.S."/>
            <person name="Skirmuntt E.C."/>
            <person name="Katzourakis A."/>
            <person name="Burkitt-Gray L."/>
            <person name="Ray D.A."/>
            <person name="Sullivan K.A.M."/>
            <person name="Roscito J.G."/>
            <person name="Kirilenko B.M."/>
            <person name="Davalos L.M."/>
            <person name="Corthals A.P."/>
            <person name="Power M.L."/>
            <person name="Jones G."/>
            <person name="Ransome R.D."/>
            <person name="Dechmann D.K.N."/>
            <person name="Locatelli A.G."/>
            <person name="Puechmaille S.J."/>
            <person name="Fedrigo O."/>
            <person name="Jarvis E.D."/>
            <person name="Hiller M."/>
            <person name="Vernes S.C."/>
            <person name="Myers E.W."/>
            <person name="Teeling E.C."/>
        </authorList>
    </citation>
    <scope>NUCLEOTIDE SEQUENCE [LARGE SCALE GENOMIC DNA]</scope>
    <source>
        <strain evidence="1">Bat1K_MPI-CBG_1</strain>
    </source>
</reference>
<dbReference type="AlphaFoldDB" id="A0A834EL87"/>
<evidence type="ECO:0000313" key="2">
    <source>
        <dbReference type="Proteomes" id="UP000664940"/>
    </source>
</evidence>
<proteinExistence type="predicted"/>
<protein>
    <submittedName>
        <fullName evidence="1">Uncharacterized protein</fullName>
    </submittedName>
</protein>